<dbReference type="STRING" id="1198114.AciX9_2636"/>
<dbReference type="PANTHER" id="PTHR10046">
    <property type="entry name" value="ATP DEPENDENT LON PROTEASE FAMILY MEMBER"/>
    <property type="match status" value="1"/>
</dbReference>
<keyword evidence="8 9" id="KW-0346">Stress response</keyword>
<dbReference type="Pfam" id="PF02190">
    <property type="entry name" value="LON_substr_bdg"/>
    <property type="match status" value="1"/>
</dbReference>
<dbReference type="KEGG" id="acm:AciX9_2636"/>
<sequence>MPSDFVSVIKPTGVKTGEVVGQGEVGRGAIPVLPVRDTVLFPHAVLPLTVGRESSIQLIQSLGEEKTILVVAQQDARLDTPEGTDLHSVGTRATVHKVVKMPNQSLFVFTEGNERVRLGEFTQLMPFMTAEYEILSEVEPEKTPELEALQRNVVSQFQQIVTSSPTLSDDLQTIAINIDEPGRLADFIASSLPFLTTTDKQELLETSSVSARLERVNKHLAKELEVQQLRNKIQSEVQDSVQQSQRDYYLREQMKAIQKELGDLDDTQKDIAELKEKIENAGMPEETQKDALKELARLSRMNPAAADYSLTRNYVEWLAVLPWAKTSSGEVDILKAKAFLDEDHYGLKKVKDRILDYLSVRRLKPDMKGPILCFVGPPGVGKTSLGKSIARALDRKFSRISLGGMHDEAEIRGHRRTYIGALPGQIIQHLKRVEVKDPVFMLDEIDKLGRDFRGDPASALLETLDPEQNNTFRDNYLDQPFDLSKVLFICTANQLDTIPGPLLDRMEIIELTGYTEEEKVAIAQKYLIPRQIKENGVPDDMMEFPQESVALVARHYTREAGVRKLEQQIGTVCRKLARKIAEGRTEKLVITPEIIHEFLGGIKVRVDTEIAERTKRAGVVVGLAWTPAGGDILFIEANKMKGKGGFNITGQIGDVMKESMQAALTWVRSNAIGLGLDEDFTKDLDLHIHVPAGAIPKDGPSAGVTMATALVSLLTDKPVRPLLAMTGEITLSGDVLPVGGIKEKFLAAKRAGVRDVILPVDCKQQVDEDLTPDQTEGITIHYARRIEDVLAVALPKNLVEEVQDEEVREEVLQAAV</sequence>
<evidence type="ECO:0000256" key="5">
    <source>
        <dbReference type="ARBA" id="ARBA00022801"/>
    </source>
</evidence>
<dbReference type="GO" id="GO:0016887">
    <property type="term" value="F:ATP hydrolysis activity"/>
    <property type="evidence" value="ECO:0007669"/>
    <property type="project" value="UniProtKB-UniRule"/>
</dbReference>
<evidence type="ECO:0000256" key="7">
    <source>
        <dbReference type="ARBA" id="ARBA00022840"/>
    </source>
</evidence>
<dbReference type="Pfam" id="PF00004">
    <property type="entry name" value="AAA"/>
    <property type="match status" value="1"/>
</dbReference>
<comment type="subcellular location">
    <subcellularLocation>
        <location evidence="1 9 10">Cytoplasm</location>
    </subcellularLocation>
</comment>
<name>E8WWJ7_GRATM</name>
<dbReference type="InterPro" id="IPR004815">
    <property type="entry name" value="Lon_bac/euk-typ"/>
</dbReference>
<reference evidence="18" key="1">
    <citation type="submission" date="2011-01" db="EMBL/GenBank/DDBJ databases">
        <title>Complete sequence of chromosome of Acidobacterium sp. MP5ACTX9.</title>
        <authorList>
            <consortium name="US DOE Joint Genome Institute"/>
            <person name="Lucas S."/>
            <person name="Copeland A."/>
            <person name="Lapidus A."/>
            <person name="Cheng J.-F."/>
            <person name="Goodwin L."/>
            <person name="Pitluck S."/>
            <person name="Teshima H."/>
            <person name="Detter J.C."/>
            <person name="Han C."/>
            <person name="Tapia R."/>
            <person name="Land M."/>
            <person name="Hauser L."/>
            <person name="Kyrpides N."/>
            <person name="Ivanova N."/>
            <person name="Ovchinnikova G."/>
            <person name="Pagani I."/>
            <person name="Rawat S.R."/>
            <person name="Mannisto M."/>
            <person name="Haggblom M.M."/>
            <person name="Woyke T."/>
        </authorList>
    </citation>
    <scope>NUCLEOTIDE SEQUENCE [LARGE SCALE GENOMIC DNA]</scope>
    <source>
        <strain evidence="18">MP5ACTX9</strain>
    </source>
</reference>
<comment type="function">
    <text evidence="9">ATP-dependent serine protease that mediates the selective degradation of mutant and abnormal proteins as well as certain short-lived regulatory proteins. Required for cellular homeostasis and for survival from DNA damage and developmental changes induced by stress. Degrades polypeptides processively to yield small peptide fragments that are 5 to 10 amino acids long. Binds to DNA in a double-stranded, site-specific manner.</text>
</comment>
<dbReference type="GO" id="GO:0004252">
    <property type="term" value="F:serine-type endopeptidase activity"/>
    <property type="evidence" value="ECO:0007669"/>
    <property type="project" value="UniProtKB-UniRule"/>
</dbReference>
<dbReference type="AlphaFoldDB" id="E8WWJ7"/>
<dbReference type="InterPro" id="IPR015947">
    <property type="entry name" value="PUA-like_sf"/>
</dbReference>
<dbReference type="SMART" id="SM00382">
    <property type="entry name" value="AAA"/>
    <property type="match status" value="1"/>
</dbReference>
<dbReference type="Gene3D" id="2.30.130.40">
    <property type="entry name" value="LON domain-like"/>
    <property type="match status" value="1"/>
</dbReference>
<dbReference type="HOGENOM" id="CLU_004109_4_3_0"/>
<dbReference type="InterPro" id="IPR008268">
    <property type="entry name" value="Peptidase_S16_AS"/>
</dbReference>
<dbReference type="PRINTS" id="PR00830">
    <property type="entry name" value="ENDOLAPTASE"/>
</dbReference>
<comment type="similarity">
    <text evidence="9 10 13 14">Belongs to the peptidase S16 family.</text>
</comment>
<dbReference type="PIRSF" id="PIRSF001174">
    <property type="entry name" value="Lon_proteas"/>
    <property type="match status" value="1"/>
</dbReference>
<feature type="active site" evidence="9 11">
    <location>
        <position position="744"/>
    </location>
</feature>
<dbReference type="InterPro" id="IPR014721">
    <property type="entry name" value="Ribsml_uS5_D2-typ_fold_subgr"/>
</dbReference>
<dbReference type="Gene3D" id="3.30.230.10">
    <property type="match status" value="1"/>
</dbReference>
<keyword evidence="18" id="KW-1185">Reference proteome</keyword>
<keyword evidence="6 9" id="KW-0720">Serine protease</keyword>
<dbReference type="Pfam" id="PF05362">
    <property type="entry name" value="Lon_C"/>
    <property type="match status" value="1"/>
</dbReference>
<evidence type="ECO:0000256" key="1">
    <source>
        <dbReference type="ARBA" id="ARBA00004496"/>
    </source>
</evidence>
<dbReference type="InterPro" id="IPR003593">
    <property type="entry name" value="AAA+_ATPase"/>
</dbReference>
<protein>
    <recommendedName>
        <fullName evidence="9 10">Lon protease</fullName>
        <ecNumber evidence="9 10">3.4.21.53</ecNumber>
    </recommendedName>
    <alternativeName>
        <fullName evidence="9">ATP-dependent protease La</fullName>
    </alternativeName>
</protein>
<dbReference type="GO" id="GO:0004176">
    <property type="term" value="F:ATP-dependent peptidase activity"/>
    <property type="evidence" value="ECO:0007669"/>
    <property type="project" value="UniProtKB-UniRule"/>
</dbReference>
<dbReference type="InterPro" id="IPR046336">
    <property type="entry name" value="Lon_prtase_N_sf"/>
</dbReference>
<dbReference type="EMBL" id="CP002480">
    <property type="protein sequence ID" value="ADW69661.1"/>
    <property type="molecule type" value="Genomic_DNA"/>
</dbReference>
<evidence type="ECO:0000256" key="6">
    <source>
        <dbReference type="ARBA" id="ARBA00022825"/>
    </source>
</evidence>
<dbReference type="Gene3D" id="1.20.58.1480">
    <property type="match status" value="1"/>
</dbReference>
<keyword evidence="5 9" id="KW-0378">Hydrolase</keyword>
<dbReference type="GO" id="GO:0006515">
    <property type="term" value="P:protein quality control for misfolded or incompletely synthesized proteins"/>
    <property type="evidence" value="ECO:0007669"/>
    <property type="project" value="UniProtKB-UniRule"/>
</dbReference>
<evidence type="ECO:0000256" key="3">
    <source>
        <dbReference type="ARBA" id="ARBA00022670"/>
    </source>
</evidence>
<dbReference type="PaxDb" id="1198114-AciX9_2636"/>
<dbReference type="GO" id="GO:0043565">
    <property type="term" value="F:sequence-specific DNA binding"/>
    <property type="evidence" value="ECO:0007669"/>
    <property type="project" value="UniProtKB-UniRule"/>
</dbReference>
<dbReference type="eggNOG" id="COG0466">
    <property type="taxonomic scope" value="Bacteria"/>
</dbReference>
<feature type="binding site" evidence="9 12">
    <location>
        <begin position="376"/>
        <end position="383"/>
    </location>
    <ligand>
        <name>ATP</name>
        <dbReference type="ChEBI" id="CHEBI:30616"/>
    </ligand>
</feature>
<feature type="domain" description="Lon proteolytic" evidence="15">
    <location>
        <begin position="614"/>
        <end position="796"/>
    </location>
</feature>
<evidence type="ECO:0000256" key="10">
    <source>
        <dbReference type="PIRNR" id="PIRNR001174"/>
    </source>
</evidence>
<dbReference type="Proteomes" id="UP000000343">
    <property type="component" value="Chromosome"/>
</dbReference>
<keyword evidence="4 9" id="KW-0547">Nucleotide-binding</keyword>
<dbReference type="PROSITE" id="PS51787">
    <property type="entry name" value="LON_N"/>
    <property type="match status" value="1"/>
</dbReference>
<evidence type="ECO:0000256" key="4">
    <source>
        <dbReference type="ARBA" id="ARBA00022741"/>
    </source>
</evidence>
<dbReference type="PROSITE" id="PS01046">
    <property type="entry name" value="LON_SER"/>
    <property type="match status" value="1"/>
</dbReference>
<dbReference type="InterPro" id="IPR008269">
    <property type="entry name" value="Lon_proteolytic"/>
</dbReference>
<dbReference type="SUPFAM" id="SSF88697">
    <property type="entry name" value="PUA domain-like"/>
    <property type="match status" value="1"/>
</dbReference>
<evidence type="ECO:0000256" key="13">
    <source>
        <dbReference type="PROSITE-ProRule" id="PRU01122"/>
    </source>
</evidence>
<dbReference type="PROSITE" id="PS51786">
    <property type="entry name" value="LON_PROTEOLYTIC"/>
    <property type="match status" value="1"/>
</dbReference>
<dbReference type="GO" id="GO:0005737">
    <property type="term" value="C:cytoplasm"/>
    <property type="evidence" value="ECO:0007669"/>
    <property type="project" value="UniProtKB-SubCell"/>
</dbReference>
<evidence type="ECO:0000313" key="17">
    <source>
        <dbReference type="EMBL" id="ADW69661.1"/>
    </source>
</evidence>
<dbReference type="GO" id="GO:0034605">
    <property type="term" value="P:cellular response to heat"/>
    <property type="evidence" value="ECO:0007669"/>
    <property type="project" value="UniProtKB-UniRule"/>
</dbReference>
<evidence type="ECO:0000256" key="9">
    <source>
        <dbReference type="HAMAP-Rule" id="MF_01973"/>
    </source>
</evidence>
<keyword evidence="7 9" id="KW-0067">ATP-binding</keyword>
<dbReference type="InterPro" id="IPR027417">
    <property type="entry name" value="P-loop_NTPase"/>
</dbReference>
<keyword evidence="3 9" id="KW-0645">Protease</keyword>
<dbReference type="CDD" id="cd19500">
    <property type="entry name" value="RecA-like_Lon"/>
    <property type="match status" value="1"/>
</dbReference>
<evidence type="ECO:0000313" key="18">
    <source>
        <dbReference type="Proteomes" id="UP000000343"/>
    </source>
</evidence>
<dbReference type="OrthoDB" id="9803599at2"/>
<dbReference type="FunFam" id="3.40.50.300:FF:000382">
    <property type="entry name" value="Lon protease homolog 2, peroxisomal"/>
    <property type="match status" value="1"/>
</dbReference>
<dbReference type="SUPFAM" id="SSF54211">
    <property type="entry name" value="Ribosomal protein S5 domain 2-like"/>
    <property type="match status" value="1"/>
</dbReference>
<comment type="subunit">
    <text evidence="9 10">Homohexamer. Organized in a ring with a central cavity.</text>
</comment>
<evidence type="ECO:0000259" key="15">
    <source>
        <dbReference type="PROSITE" id="PS51786"/>
    </source>
</evidence>
<dbReference type="Gene3D" id="1.20.5.5270">
    <property type="match status" value="1"/>
</dbReference>
<evidence type="ECO:0000256" key="14">
    <source>
        <dbReference type="RuleBase" id="RU000591"/>
    </source>
</evidence>
<dbReference type="Pfam" id="PF22667">
    <property type="entry name" value="Lon_lid"/>
    <property type="match status" value="1"/>
</dbReference>
<gene>
    <name evidence="9" type="primary">lon</name>
    <name evidence="17" type="ordered locus">AciX9_2636</name>
</gene>
<comment type="induction">
    <text evidence="9">By heat shock.</text>
</comment>
<dbReference type="SUPFAM" id="SSF52540">
    <property type="entry name" value="P-loop containing nucleoside triphosphate hydrolases"/>
    <property type="match status" value="1"/>
</dbReference>
<feature type="active site" evidence="9 11">
    <location>
        <position position="701"/>
    </location>
</feature>
<dbReference type="InterPro" id="IPR020568">
    <property type="entry name" value="Ribosomal_Su5_D2-typ_SF"/>
</dbReference>
<proteinExistence type="evidence at transcript level"/>
<evidence type="ECO:0000256" key="12">
    <source>
        <dbReference type="PIRSR" id="PIRSR001174-2"/>
    </source>
</evidence>
<dbReference type="Gene3D" id="3.40.50.300">
    <property type="entry name" value="P-loop containing nucleotide triphosphate hydrolases"/>
    <property type="match status" value="1"/>
</dbReference>
<dbReference type="InterPro" id="IPR003959">
    <property type="entry name" value="ATPase_AAA_core"/>
</dbReference>
<dbReference type="Gene3D" id="1.10.8.60">
    <property type="match status" value="1"/>
</dbReference>
<dbReference type="InterPro" id="IPR027065">
    <property type="entry name" value="Lon_Prtase"/>
</dbReference>
<keyword evidence="2 9" id="KW-0963">Cytoplasm</keyword>
<accession>E8WWJ7</accession>
<comment type="catalytic activity">
    <reaction evidence="9 10 13">
        <text>Hydrolysis of proteins in presence of ATP.</text>
        <dbReference type="EC" id="3.4.21.53"/>
    </reaction>
</comment>
<dbReference type="SMART" id="SM00464">
    <property type="entry name" value="LON"/>
    <property type="match status" value="1"/>
</dbReference>
<evidence type="ECO:0000256" key="2">
    <source>
        <dbReference type="ARBA" id="ARBA00022490"/>
    </source>
</evidence>
<dbReference type="FunFam" id="1.20.5.5270:FF:000002">
    <property type="entry name" value="Lon protease homolog"/>
    <property type="match status" value="1"/>
</dbReference>
<dbReference type="InterPro" id="IPR003111">
    <property type="entry name" value="Lon_prtase_N"/>
</dbReference>
<dbReference type="RefSeq" id="WP_013580976.1">
    <property type="nucleotide sequence ID" value="NC_015064.1"/>
</dbReference>
<dbReference type="HAMAP" id="MF_01973">
    <property type="entry name" value="lon_bact"/>
    <property type="match status" value="1"/>
</dbReference>
<dbReference type="EC" id="3.4.21.53" evidence="9 10"/>
<evidence type="ECO:0000256" key="11">
    <source>
        <dbReference type="PIRSR" id="PIRSR001174-1"/>
    </source>
</evidence>
<evidence type="ECO:0000256" key="8">
    <source>
        <dbReference type="ARBA" id="ARBA00023016"/>
    </source>
</evidence>
<dbReference type="InterPro" id="IPR027543">
    <property type="entry name" value="Lon_bac"/>
</dbReference>
<organism evidence="18">
    <name type="scientific">Granulicella tundricola (strain ATCC BAA-1859 / DSM 23138 / MP5ACTX9)</name>
    <dbReference type="NCBI Taxonomy" id="1198114"/>
    <lineage>
        <taxon>Bacteria</taxon>
        <taxon>Pseudomonadati</taxon>
        <taxon>Acidobacteriota</taxon>
        <taxon>Terriglobia</taxon>
        <taxon>Terriglobales</taxon>
        <taxon>Acidobacteriaceae</taxon>
        <taxon>Granulicella</taxon>
    </lineage>
</organism>
<feature type="domain" description="Lon N-terminal" evidence="16">
    <location>
        <begin position="30"/>
        <end position="224"/>
    </location>
</feature>
<dbReference type="GO" id="GO:0005524">
    <property type="term" value="F:ATP binding"/>
    <property type="evidence" value="ECO:0007669"/>
    <property type="project" value="UniProtKB-UniRule"/>
</dbReference>
<dbReference type="NCBIfam" id="TIGR00763">
    <property type="entry name" value="lon"/>
    <property type="match status" value="1"/>
</dbReference>
<evidence type="ECO:0000259" key="16">
    <source>
        <dbReference type="PROSITE" id="PS51787"/>
    </source>
</evidence>
<dbReference type="InterPro" id="IPR054594">
    <property type="entry name" value="Lon_lid"/>
</dbReference>